<dbReference type="InterPro" id="IPR001782">
    <property type="entry name" value="Flag_FlgI"/>
</dbReference>
<gene>
    <name evidence="5" type="primary">flgI</name>
    <name evidence="6" type="ORF">A2290_04420</name>
</gene>
<dbReference type="Proteomes" id="UP000177905">
    <property type="component" value="Unassembled WGS sequence"/>
</dbReference>
<dbReference type="GO" id="GO:0005198">
    <property type="term" value="F:structural molecule activity"/>
    <property type="evidence" value="ECO:0007669"/>
    <property type="project" value="InterPro"/>
</dbReference>
<dbReference type="Pfam" id="PF02119">
    <property type="entry name" value="FlgI"/>
    <property type="match status" value="1"/>
</dbReference>
<dbReference type="GO" id="GO:0071973">
    <property type="term" value="P:bacterial-type flagellum-dependent cell motility"/>
    <property type="evidence" value="ECO:0007669"/>
    <property type="project" value="InterPro"/>
</dbReference>
<dbReference type="PRINTS" id="PR01010">
    <property type="entry name" value="FLGPRINGFLGI"/>
</dbReference>
<keyword evidence="3" id="KW-0732">Signal</keyword>
<dbReference type="EMBL" id="MEUA01000010">
    <property type="protein sequence ID" value="OGC16363.1"/>
    <property type="molecule type" value="Genomic_DNA"/>
</dbReference>
<protein>
    <recommendedName>
        <fullName evidence="5">Flagellar P-ring protein</fullName>
    </recommendedName>
    <alternativeName>
        <fullName evidence="5">Basal body P-ring protein</fullName>
    </alternativeName>
</protein>
<keyword evidence="4 5" id="KW-0975">Bacterial flagellum</keyword>
<evidence type="ECO:0000313" key="6">
    <source>
        <dbReference type="EMBL" id="OGC16363.1"/>
    </source>
</evidence>
<proteinExistence type="inferred from homology"/>
<dbReference type="GO" id="GO:0030288">
    <property type="term" value="C:outer membrane-bounded periplasmic space"/>
    <property type="evidence" value="ECO:0007669"/>
    <property type="project" value="InterPro"/>
</dbReference>
<name>A0A1F4S9E7_UNCSA</name>
<evidence type="ECO:0000313" key="7">
    <source>
        <dbReference type="Proteomes" id="UP000177905"/>
    </source>
</evidence>
<accession>A0A1F4S9E7</accession>
<comment type="similarity">
    <text evidence="5">Belongs to the FlgI family.</text>
</comment>
<comment type="caution">
    <text evidence="6">The sequence shown here is derived from an EMBL/GenBank/DDBJ whole genome shotgun (WGS) entry which is preliminary data.</text>
</comment>
<reference evidence="6 7" key="1">
    <citation type="journal article" date="2016" name="Nat. Commun.">
        <title>Thousands of microbial genomes shed light on interconnected biogeochemical processes in an aquifer system.</title>
        <authorList>
            <person name="Anantharaman K."/>
            <person name="Brown C.T."/>
            <person name="Hug L.A."/>
            <person name="Sharon I."/>
            <person name="Castelle C.J."/>
            <person name="Probst A.J."/>
            <person name="Thomas B.C."/>
            <person name="Singh A."/>
            <person name="Wilkins M.J."/>
            <person name="Karaoz U."/>
            <person name="Brodie E.L."/>
            <person name="Williams K.H."/>
            <person name="Hubbard S.S."/>
            <person name="Banfield J.F."/>
        </authorList>
    </citation>
    <scope>NUCLEOTIDE SEQUENCE [LARGE SCALE GENOMIC DNA]</scope>
</reference>
<sequence length="374" mass="39482">MKLSGLRGIILFIVFILGFGIWNLEFESCIAAPPVRIKDMASVLGARENQIMGFGLIVGLKNTGDSVSTGFTQQAMNNLLSKMGMAPQIDFKSRNVAAVMVTCNLPPFIRSGQKMDVTVSSVGDATSLGGGTLLLTPLQGPDGNVYATAQGNISIDYDTIMPNLSTVRKNHATTGRIPGGALVEREVPVTIAEQGFVSIVLDEPDFTTADRVAIAIEEGGYAARAIDAGTINVTVLGTEDALRTIADIENITVVPDSIAKVVISERTGTIVMGENVKISEVAVSYGGINVTVGPVNLYSEGHADAYNSASDTMRIQTNVNLSRSDSSILLVPSSSRLSTLVKALNAIKAKPQELIAILQAMKKVGSLKAELEII</sequence>
<dbReference type="AlphaFoldDB" id="A0A1F4S9E7"/>
<dbReference type="PANTHER" id="PTHR30381">
    <property type="entry name" value="FLAGELLAR P-RING PERIPLASMIC PROTEIN FLGI"/>
    <property type="match status" value="1"/>
</dbReference>
<evidence type="ECO:0000256" key="5">
    <source>
        <dbReference type="HAMAP-Rule" id="MF_00416"/>
    </source>
</evidence>
<evidence type="ECO:0000256" key="4">
    <source>
        <dbReference type="ARBA" id="ARBA00023143"/>
    </source>
</evidence>
<comment type="subunit">
    <text evidence="5">The basal body constitutes a major portion of the flagellar organelle and consists of four rings (L,P,S, and M) mounted on a central rod.</text>
</comment>
<evidence type="ECO:0000256" key="3">
    <source>
        <dbReference type="ARBA" id="ARBA00022729"/>
    </source>
</evidence>
<evidence type="ECO:0000256" key="1">
    <source>
        <dbReference type="ARBA" id="ARBA00002591"/>
    </source>
</evidence>
<dbReference type="PANTHER" id="PTHR30381:SF0">
    <property type="entry name" value="FLAGELLAR P-RING PROTEIN"/>
    <property type="match status" value="1"/>
</dbReference>
<dbReference type="GO" id="GO:0009428">
    <property type="term" value="C:bacterial-type flagellum basal body, distal rod, P ring"/>
    <property type="evidence" value="ECO:0007669"/>
    <property type="project" value="InterPro"/>
</dbReference>
<comment type="subcellular location">
    <subcellularLocation>
        <location evidence="2 5">Bacterial flagellum basal body</location>
    </subcellularLocation>
</comment>
<dbReference type="HAMAP" id="MF_00416">
    <property type="entry name" value="FlgI"/>
    <property type="match status" value="1"/>
</dbReference>
<dbReference type="NCBIfam" id="NF003676">
    <property type="entry name" value="PRK05303.1"/>
    <property type="match status" value="1"/>
</dbReference>
<organism evidence="6 7">
    <name type="scientific">candidate division WOR-1 bacterium RIFOXYB2_FULL_36_35</name>
    <dbReference type="NCBI Taxonomy" id="1802578"/>
    <lineage>
        <taxon>Bacteria</taxon>
        <taxon>Bacillati</taxon>
        <taxon>Saganbacteria</taxon>
    </lineage>
</organism>
<evidence type="ECO:0000256" key="2">
    <source>
        <dbReference type="ARBA" id="ARBA00004117"/>
    </source>
</evidence>
<comment type="function">
    <text evidence="1 5">Assembles around the rod to form the L-ring and probably protects the motor/basal body from shearing forces during rotation.</text>
</comment>